<feature type="region of interest" description="Disordered" evidence="2">
    <location>
        <begin position="163"/>
        <end position="203"/>
    </location>
</feature>
<evidence type="ECO:0000256" key="1">
    <source>
        <dbReference type="SAM" id="Coils"/>
    </source>
</evidence>
<feature type="region of interest" description="Disordered" evidence="2">
    <location>
        <begin position="1560"/>
        <end position="1650"/>
    </location>
</feature>
<accession>A0ABM2A5D2</accession>
<feature type="compositionally biased region" description="Basic and acidic residues" evidence="2">
    <location>
        <begin position="243"/>
        <end position="253"/>
    </location>
</feature>
<dbReference type="RefSeq" id="XP_062712861.1">
    <property type="nucleotide sequence ID" value="XM_062856877.1"/>
</dbReference>
<feature type="compositionally biased region" description="Basic and acidic residues" evidence="2">
    <location>
        <begin position="328"/>
        <end position="337"/>
    </location>
</feature>
<keyword evidence="1" id="KW-0175">Coiled coil</keyword>
<feature type="compositionally biased region" description="Polar residues" evidence="2">
    <location>
        <begin position="573"/>
        <end position="585"/>
    </location>
</feature>
<organism evidence="4 5">
    <name type="scientific">Aedes albopictus</name>
    <name type="common">Asian tiger mosquito</name>
    <name type="synonym">Stegomyia albopicta</name>
    <dbReference type="NCBI Taxonomy" id="7160"/>
    <lineage>
        <taxon>Eukaryota</taxon>
        <taxon>Metazoa</taxon>
        <taxon>Ecdysozoa</taxon>
        <taxon>Arthropoda</taxon>
        <taxon>Hexapoda</taxon>
        <taxon>Insecta</taxon>
        <taxon>Pterygota</taxon>
        <taxon>Neoptera</taxon>
        <taxon>Endopterygota</taxon>
        <taxon>Diptera</taxon>
        <taxon>Nematocera</taxon>
        <taxon>Culicoidea</taxon>
        <taxon>Culicidae</taxon>
        <taxon>Culicinae</taxon>
        <taxon>Aedini</taxon>
        <taxon>Aedes</taxon>
        <taxon>Stegomyia</taxon>
    </lineage>
</organism>
<keyword evidence="3" id="KW-0732">Signal</keyword>
<evidence type="ECO:0000313" key="4">
    <source>
        <dbReference type="EnsemblMetazoa" id="AALFPA23_024619.P36697"/>
    </source>
</evidence>
<evidence type="ECO:0000313" key="5">
    <source>
        <dbReference type="Proteomes" id="UP000069940"/>
    </source>
</evidence>
<evidence type="ECO:0000256" key="2">
    <source>
        <dbReference type="SAM" id="MobiDB-lite"/>
    </source>
</evidence>
<protein>
    <submittedName>
        <fullName evidence="4">Uncharacterized protein</fullName>
    </submittedName>
</protein>
<feature type="region of interest" description="Disordered" evidence="2">
    <location>
        <begin position="1066"/>
        <end position="1089"/>
    </location>
</feature>
<feature type="region of interest" description="Disordered" evidence="2">
    <location>
        <begin position="759"/>
        <end position="779"/>
    </location>
</feature>
<proteinExistence type="predicted"/>
<feature type="compositionally biased region" description="Basic and acidic residues" evidence="2">
    <location>
        <begin position="524"/>
        <end position="547"/>
    </location>
</feature>
<dbReference type="GeneID" id="115261346"/>
<feature type="region of interest" description="Disordered" evidence="2">
    <location>
        <begin position="417"/>
        <end position="454"/>
    </location>
</feature>
<feature type="compositionally biased region" description="Low complexity" evidence="2">
    <location>
        <begin position="29"/>
        <end position="40"/>
    </location>
</feature>
<feature type="compositionally biased region" description="Pro residues" evidence="2">
    <location>
        <begin position="183"/>
        <end position="194"/>
    </location>
</feature>
<sequence length="1650" mass="186539">MTMNYGSAVRVVLLIGLISLVCGAKPESSKSSNSGGSSSSSHHKHRPKRYDEDGPSEQVYYVDQIASDSEISPWTSNRIIAKTTENGKQSQYIINISPEDEVIIHEGGASDRNSVQEPDQEQSPQDFVQQALRMREQYKKGSGARASTPLPASSFVEYTTVKNDHYGPSKSPPAAAPAYHSKPVPPKPHHPAPPQSAALSGHQAPQVIYRPKHIKPKPTKIPVNTVTPFSDIELPEAEATSPYRKDKLKDQPKSTKHNPIKQQDTEASTLYIQKVKPIDSVYTSYNTHHDTGSSFKEFQQLPLTDSHGSSSILSVQKVKPPGNHRSPFHHEETNVYHEKKHKHKHISSEEIRYKPKHKTHTHHHHQIEQAAEFYPEKIRHTVERQPAKLHQESSADPFDKYYLPKATVKEIKLEPEPAPSVESYRYQPPKSYPPEEASKFKFTSPSTPEPYKPYHHIKTFTEEKRVIKEEPFRHQPSPRPHHFDFPSPSQKPHHAERPSSKPKYSEYVSKDDNYPQSFLNAHQAEVHEPYKPTWPKPEELPDKHPEVVKIGPTLPPKYYEEPSPAPSYAKVTTYPTQSSSNSQQVYHRVKAPQPGDPYKFKPSPTPEISTASHGFQKPSSSTFPKYIPTKMPELEDPKTSIKHSYPSPEPLPNYIPSSTPGSFSASPEYPKVFSLAPTTYTPKYVMSSTPETFDFPHMSEAPKSFSKYSEPTPSTKVYGTIVPSEQPFKTLSTKIIMKPAPTEFSFPEQLETSMKPLQNRTTSVEFSPSPTEDPQTEYYTNPEHTTYYVFANGTEIKLGSDPSKIPPELRVSPGDASFFSSNYSTKLAEDYAMKFNWDSIPSASKDSDFFVSPETAVREGKMKLHKPKSPLKFSKQLKPIKTITVYRNTHRSADDTEMEGGFEPSDHYFKQGADVPQISDKRGEVADDDEDFFFANGEVILEDDPSKASKKNSFFLPPGLNQAQMMLKIAQQTHQQQQQQLQQQQQQVLLQQQLQQQQLQQQQLHPQQLQQQQLHPQQHQKQPQQQPLQQPHPPTQNSIQDQQVPDMDMSAEPSKKHQYFVLYHIEDNKKKPRPTPPTTTQAPTPPPIKQEIHYHYSEKENEDPEVTHEHFNYHHEETIEDLDDDVQHHYINPNAGKFNYRPNIAHPSYKYRDNAIAGSETSVRVVDPDFKHNRPMEITRQEYMRHVQNAVMKYMKQLQDEGRLPVVGQDADDTQKTFEEIDIEALLHGNNPKHKFQLNQNPVKPSNLPMNPSQYKPMKTVPSSSSYKTLANLKIPKNTYPAGKPLKSAIETIQEQLGNSVDLTVKGTKAPFKPDLSAIDVGQSYLHGPSYDPPIPVKTVPSNFDSPAVVKIPAQKTKLHFNQQTYHDINSLTNLKETQNLKASSPYSSIKGGSANVGASISFGGANKVSTTHAEDIKLGPEALDAPIQIINGIPVTNPYNIDMNTLRYMLGGLAQAQAEQNQQSIKQQEPTLKLKGSNWMSLPTMASPAQIFNPNMQTFHHGPSEATNFKYNSNFDSNNFKIKMPQKVKDFSKAKPVGIDSIGSTSMNYASWGEAPRQNRQLAHLQQQQQQQQHHHHHPQQHQQQLGRPNREFNPEVFLNPHGQYMGPVMKKKNGPVDRQSAPSKAPVPPATKAKKTSLDTNLRPPPPR</sequence>
<feature type="region of interest" description="Disordered" evidence="2">
    <location>
        <begin position="26"/>
        <end position="56"/>
    </location>
</feature>
<feature type="signal peptide" evidence="3">
    <location>
        <begin position="1"/>
        <end position="23"/>
    </location>
</feature>
<feature type="region of interest" description="Disordered" evidence="2">
    <location>
        <begin position="468"/>
        <end position="649"/>
    </location>
</feature>
<dbReference type="EnsemblMetazoa" id="AALFPA23_024619.R36697">
    <property type="protein sequence ID" value="AALFPA23_024619.P36697"/>
    <property type="gene ID" value="AALFPA23_024619"/>
</dbReference>
<feature type="region of interest" description="Disordered" evidence="2">
    <location>
        <begin position="1007"/>
        <end position="1051"/>
    </location>
</feature>
<feature type="compositionally biased region" description="Low complexity" evidence="2">
    <location>
        <begin position="1562"/>
        <end position="1573"/>
    </location>
</feature>
<feature type="chain" id="PRO_5045235867" evidence="3">
    <location>
        <begin position="24"/>
        <end position="1650"/>
    </location>
</feature>
<feature type="compositionally biased region" description="Polar residues" evidence="2">
    <location>
        <begin position="606"/>
        <end position="623"/>
    </location>
</feature>
<dbReference type="Proteomes" id="UP000069940">
    <property type="component" value="Unassembled WGS sequence"/>
</dbReference>
<evidence type="ECO:0000256" key="3">
    <source>
        <dbReference type="SAM" id="SignalP"/>
    </source>
</evidence>
<reference evidence="4" key="2">
    <citation type="submission" date="2025-05" db="UniProtKB">
        <authorList>
            <consortium name="EnsemblMetazoa"/>
        </authorList>
    </citation>
    <scope>IDENTIFICATION</scope>
    <source>
        <strain evidence="4">Foshan</strain>
    </source>
</reference>
<feature type="compositionally biased region" description="Low complexity" evidence="2">
    <location>
        <begin position="1007"/>
        <end position="1029"/>
    </location>
</feature>
<keyword evidence="5" id="KW-1185">Reference proteome</keyword>
<reference evidence="5" key="1">
    <citation type="journal article" date="2015" name="Proc. Natl. Acad. Sci. U.S.A.">
        <title>Genome sequence of the Asian Tiger mosquito, Aedes albopictus, reveals insights into its biology, genetics, and evolution.</title>
        <authorList>
            <person name="Chen X.G."/>
            <person name="Jiang X."/>
            <person name="Gu J."/>
            <person name="Xu M."/>
            <person name="Wu Y."/>
            <person name="Deng Y."/>
            <person name="Zhang C."/>
            <person name="Bonizzoni M."/>
            <person name="Dermauw W."/>
            <person name="Vontas J."/>
            <person name="Armbruster P."/>
            <person name="Huang X."/>
            <person name="Yang Y."/>
            <person name="Zhang H."/>
            <person name="He W."/>
            <person name="Peng H."/>
            <person name="Liu Y."/>
            <person name="Wu K."/>
            <person name="Chen J."/>
            <person name="Lirakis M."/>
            <person name="Topalis P."/>
            <person name="Van Leeuwen T."/>
            <person name="Hall A.B."/>
            <person name="Jiang X."/>
            <person name="Thorpe C."/>
            <person name="Mueller R.L."/>
            <person name="Sun C."/>
            <person name="Waterhouse R.M."/>
            <person name="Yan G."/>
            <person name="Tu Z.J."/>
            <person name="Fang X."/>
            <person name="James A.A."/>
        </authorList>
    </citation>
    <scope>NUCLEOTIDE SEQUENCE [LARGE SCALE GENOMIC DNA]</scope>
    <source>
        <strain evidence="5">Foshan</strain>
    </source>
</reference>
<feature type="coiled-coil region" evidence="1">
    <location>
        <begin position="960"/>
        <end position="987"/>
    </location>
</feature>
<feature type="region of interest" description="Disordered" evidence="2">
    <location>
        <begin position="313"/>
        <end position="347"/>
    </location>
</feature>
<feature type="region of interest" description="Disordered" evidence="2">
    <location>
        <begin position="233"/>
        <end position="264"/>
    </location>
</feature>
<name>A0ABM2A5D2_AEDAL</name>